<dbReference type="InterPro" id="IPR003439">
    <property type="entry name" value="ABC_transporter-like_ATP-bd"/>
</dbReference>
<evidence type="ECO:0000313" key="10">
    <source>
        <dbReference type="Proteomes" id="UP000449710"/>
    </source>
</evidence>
<comment type="caution">
    <text evidence="9">The sequence shown here is derived from an EMBL/GenBank/DDBJ whole genome shotgun (WGS) entry which is preliminary data.</text>
</comment>
<dbReference type="GO" id="GO:0016887">
    <property type="term" value="F:ATP hydrolysis activity"/>
    <property type="evidence" value="ECO:0007669"/>
    <property type="project" value="InterPro"/>
</dbReference>
<keyword evidence="7" id="KW-0472">Membrane</keyword>
<dbReference type="PANTHER" id="PTHR43297">
    <property type="entry name" value="OLIGOPEPTIDE TRANSPORT ATP-BINDING PROTEIN APPD"/>
    <property type="match status" value="1"/>
</dbReference>
<dbReference type="PROSITE" id="PS00211">
    <property type="entry name" value="ABC_TRANSPORTER_1"/>
    <property type="match status" value="1"/>
</dbReference>
<dbReference type="InterPro" id="IPR013563">
    <property type="entry name" value="Oligopep_ABC_C"/>
</dbReference>
<dbReference type="EMBL" id="SUMG01000026">
    <property type="protein sequence ID" value="NBG89474.1"/>
    <property type="molecule type" value="Genomic_DNA"/>
</dbReference>
<feature type="domain" description="ABC transporter" evidence="8">
    <location>
        <begin position="4"/>
        <end position="259"/>
    </location>
</feature>
<comment type="similarity">
    <text evidence="2">Belongs to the ABC transporter superfamily.</text>
</comment>
<organism evidence="9 10">
    <name type="scientific">Isachenkonia alkalipeptolytica</name>
    <dbReference type="NCBI Taxonomy" id="2565777"/>
    <lineage>
        <taxon>Bacteria</taxon>
        <taxon>Bacillati</taxon>
        <taxon>Bacillota</taxon>
        <taxon>Clostridia</taxon>
        <taxon>Eubacteriales</taxon>
        <taxon>Clostridiaceae</taxon>
        <taxon>Isachenkonia</taxon>
    </lineage>
</organism>
<evidence type="ECO:0000256" key="4">
    <source>
        <dbReference type="ARBA" id="ARBA00022475"/>
    </source>
</evidence>
<evidence type="ECO:0000313" key="9">
    <source>
        <dbReference type="EMBL" id="NBG89474.1"/>
    </source>
</evidence>
<dbReference type="InterPro" id="IPR003593">
    <property type="entry name" value="AAA+_ATPase"/>
</dbReference>
<dbReference type="SUPFAM" id="SSF52540">
    <property type="entry name" value="P-loop containing nucleoside triphosphate hydrolases"/>
    <property type="match status" value="1"/>
</dbReference>
<dbReference type="GO" id="GO:0015833">
    <property type="term" value="P:peptide transport"/>
    <property type="evidence" value="ECO:0007669"/>
    <property type="project" value="InterPro"/>
</dbReference>
<accession>A0AA44BEN9</accession>
<evidence type="ECO:0000256" key="3">
    <source>
        <dbReference type="ARBA" id="ARBA00022448"/>
    </source>
</evidence>
<dbReference type="SMART" id="SM00382">
    <property type="entry name" value="AAA"/>
    <property type="match status" value="1"/>
</dbReference>
<protein>
    <submittedName>
        <fullName evidence="9">ABC transporter ATP-binding protein</fullName>
    </submittedName>
</protein>
<evidence type="ECO:0000256" key="7">
    <source>
        <dbReference type="ARBA" id="ARBA00023136"/>
    </source>
</evidence>
<evidence type="ECO:0000256" key="1">
    <source>
        <dbReference type="ARBA" id="ARBA00004202"/>
    </source>
</evidence>
<comment type="subcellular location">
    <subcellularLocation>
        <location evidence="1">Cell membrane</location>
        <topology evidence="1">Peripheral membrane protein</topology>
    </subcellularLocation>
</comment>
<name>A0AA44BEN9_9CLOT</name>
<reference evidence="9 10" key="1">
    <citation type="submission" date="2019-04" db="EMBL/GenBank/DDBJ databases">
        <title>Isachenkonia alkalipeptolytica gen. nov. sp. nov. a new anaerobic, alkiliphilic organothrophic bacterium capable to reduce synthesized ferrihydrite isolated from a soda lake.</title>
        <authorList>
            <person name="Toshchakov S.V."/>
            <person name="Zavarzina D.G."/>
            <person name="Zhilina T.N."/>
            <person name="Kostrikina N.A."/>
            <person name="Kublanov I.V."/>
        </authorList>
    </citation>
    <scope>NUCLEOTIDE SEQUENCE [LARGE SCALE GENOMIC DNA]</scope>
    <source>
        <strain evidence="9 10">Z-1701</strain>
    </source>
</reference>
<dbReference type="CDD" id="cd03257">
    <property type="entry name" value="ABC_NikE_OppD_transporters"/>
    <property type="match status" value="1"/>
</dbReference>
<sequence>MKLLQVKDLKTYFFLDKKEIPAVDGVDFHINQGEVLALIGESGSGKSVTSMSIMGLIDEPGKIISGEILLKREEVFEDDLLQKSDKQMRFLRGKEISMIYQDPLSSLHPMIKVGEQVAEALMIHEKVTKAEAKRKTIEMMKRVGISDGEKRYDEFPGQFSGGMRQRIMIAMAIICNPQLLIADEPTTALDVTIQAEILDLLRKLQKENGMSMMLITHDLGVVAEIADRVCVMYCGKIMEETTNQRLFKSPKNPYTKGLMKCIPRIDDKLEYLDTIEGYVPHPTDFPKGCRFSTRCPEVMERCKEELPELKEVELGHKVRCWLYG</sequence>
<dbReference type="Gene3D" id="3.40.50.300">
    <property type="entry name" value="P-loop containing nucleotide triphosphate hydrolases"/>
    <property type="match status" value="1"/>
</dbReference>
<dbReference type="PROSITE" id="PS50893">
    <property type="entry name" value="ABC_TRANSPORTER_2"/>
    <property type="match status" value="1"/>
</dbReference>
<dbReference type="FunFam" id="3.40.50.300:FF:000016">
    <property type="entry name" value="Oligopeptide ABC transporter ATP-binding component"/>
    <property type="match status" value="1"/>
</dbReference>
<dbReference type="PANTHER" id="PTHR43297:SF2">
    <property type="entry name" value="DIPEPTIDE TRANSPORT ATP-BINDING PROTEIN DPPD"/>
    <property type="match status" value="1"/>
</dbReference>
<dbReference type="GO" id="GO:0005524">
    <property type="term" value="F:ATP binding"/>
    <property type="evidence" value="ECO:0007669"/>
    <property type="project" value="UniProtKB-KW"/>
</dbReference>
<keyword evidence="3" id="KW-0813">Transport</keyword>
<dbReference type="InterPro" id="IPR027417">
    <property type="entry name" value="P-loop_NTPase"/>
</dbReference>
<dbReference type="RefSeq" id="WP_160723186.1">
    <property type="nucleotide sequence ID" value="NZ_SUMG01000026.1"/>
</dbReference>
<keyword evidence="6 9" id="KW-0067">ATP-binding</keyword>
<keyword evidence="10" id="KW-1185">Reference proteome</keyword>
<evidence type="ECO:0000256" key="2">
    <source>
        <dbReference type="ARBA" id="ARBA00005417"/>
    </source>
</evidence>
<dbReference type="Proteomes" id="UP000449710">
    <property type="component" value="Unassembled WGS sequence"/>
</dbReference>
<evidence type="ECO:0000259" key="8">
    <source>
        <dbReference type="PROSITE" id="PS50893"/>
    </source>
</evidence>
<evidence type="ECO:0000256" key="5">
    <source>
        <dbReference type="ARBA" id="ARBA00022741"/>
    </source>
</evidence>
<dbReference type="GO" id="GO:0005886">
    <property type="term" value="C:plasma membrane"/>
    <property type="evidence" value="ECO:0007669"/>
    <property type="project" value="UniProtKB-SubCell"/>
</dbReference>
<dbReference type="AlphaFoldDB" id="A0AA44BEN9"/>
<gene>
    <name evidence="9" type="ORF">ISALK_13345</name>
</gene>
<dbReference type="NCBIfam" id="TIGR01727">
    <property type="entry name" value="oligo_HPY"/>
    <property type="match status" value="1"/>
</dbReference>
<dbReference type="InterPro" id="IPR050388">
    <property type="entry name" value="ABC_Ni/Peptide_Import"/>
</dbReference>
<dbReference type="InterPro" id="IPR017871">
    <property type="entry name" value="ABC_transporter-like_CS"/>
</dbReference>
<dbReference type="Pfam" id="PF00005">
    <property type="entry name" value="ABC_tran"/>
    <property type="match status" value="1"/>
</dbReference>
<keyword evidence="4" id="KW-1003">Cell membrane</keyword>
<proteinExistence type="inferred from homology"/>
<keyword evidence="5" id="KW-0547">Nucleotide-binding</keyword>
<evidence type="ECO:0000256" key="6">
    <source>
        <dbReference type="ARBA" id="ARBA00022840"/>
    </source>
</evidence>
<dbReference type="Pfam" id="PF08352">
    <property type="entry name" value="oligo_HPY"/>
    <property type="match status" value="1"/>
</dbReference>